<protein>
    <submittedName>
        <fullName evidence="2">Uncharacterized protein</fullName>
    </submittedName>
</protein>
<feature type="compositionally biased region" description="Basic and acidic residues" evidence="1">
    <location>
        <begin position="76"/>
        <end position="89"/>
    </location>
</feature>
<dbReference type="EMBL" id="DF237542">
    <property type="protein sequence ID" value="GAQ90054.1"/>
    <property type="molecule type" value="Genomic_DNA"/>
</dbReference>
<proteinExistence type="predicted"/>
<accession>A0A0U9I7W9</accession>
<evidence type="ECO:0000256" key="1">
    <source>
        <dbReference type="SAM" id="MobiDB-lite"/>
    </source>
</evidence>
<evidence type="ECO:0000313" key="3">
    <source>
        <dbReference type="Proteomes" id="UP000054558"/>
    </source>
</evidence>
<dbReference type="Proteomes" id="UP000054558">
    <property type="component" value="Unassembled WGS sequence"/>
</dbReference>
<dbReference type="AlphaFoldDB" id="A0A0U9I7W9"/>
<organism evidence="2 3">
    <name type="scientific">Klebsormidium nitens</name>
    <name type="common">Green alga</name>
    <name type="synonym">Ulothrix nitens</name>
    <dbReference type="NCBI Taxonomy" id="105231"/>
    <lineage>
        <taxon>Eukaryota</taxon>
        <taxon>Viridiplantae</taxon>
        <taxon>Streptophyta</taxon>
        <taxon>Klebsormidiophyceae</taxon>
        <taxon>Klebsormidiales</taxon>
        <taxon>Klebsormidiaceae</taxon>
        <taxon>Klebsormidium</taxon>
    </lineage>
</organism>
<reference evidence="2 3" key="1">
    <citation type="journal article" date="2014" name="Nat. Commun.">
        <title>Klebsormidium flaccidum genome reveals primary factors for plant terrestrial adaptation.</title>
        <authorList>
            <person name="Hori K."/>
            <person name="Maruyama F."/>
            <person name="Fujisawa T."/>
            <person name="Togashi T."/>
            <person name="Yamamoto N."/>
            <person name="Seo M."/>
            <person name="Sato S."/>
            <person name="Yamada T."/>
            <person name="Mori H."/>
            <person name="Tajima N."/>
            <person name="Moriyama T."/>
            <person name="Ikeuchi M."/>
            <person name="Watanabe M."/>
            <person name="Wada H."/>
            <person name="Kobayashi K."/>
            <person name="Saito M."/>
            <person name="Masuda T."/>
            <person name="Sasaki-Sekimoto Y."/>
            <person name="Mashiguchi K."/>
            <person name="Awai K."/>
            <person name="Shimojima M."/>
            <person name="Masuda S."/>
            <person name="Iwai M."/>
            <person name="Nobusawa T."/>
            <person name="Narise T."/>
            <person name="Kondo S."/>
            <person name="Saito H."/>
            <person name="Sato R."/>
            <person name="Murakawa M."/>
            <person name="Ihara Y."/>
            <person name="Oshima-Yamada Y."/>
            <person name="Ohtaka K."/>
            <person name="Satoh M."/>
            <person name="Sonobe K."/>
            <person name="Ishii M."/>
            <person name="Ohtani R."/>
            <person name="Kanamori-Sato M."/>
            <person name="Honoki R."/>
            <person name="Miyazaki D."/>
            <person name="Mochizuki H."/>
            <person name="Umetsu J."/>
            <person name="Higashi K."/>
            <person name="Shibata D."/>
            <person name="Kamiya Y."/>
            <person name="Sato N."/>
            <person name="Nakamura Y."/>
            <person name="Tabata S."/>
            <person name="Ida S."/>
            <person name="Kurokawa K."/>
            <person name="Ohta H."/>
        </authorList>
    </citation>
    <scope>NUCLEOTIDE SEQUENCE [LARGE SCALE GENOMIC DNA]</scope>
    <source>
        <strain evidence="2 3">NIES-2285</strain>
    </source>
</reference>
<evidence type="ECO:0000313" key="2">
    <source>
        <dbReference type="EMBL" id="GAQ90054.1"/>
    </source>
</evidence>
<feature type="compositionally biased region" description="Basic and acidic residues" evidence="1">
    <location>
        <begin position="31"/>
        <end position="68"/>
    </location>
</feature>
<keyword evidence="3" id="KW-1185">Reference proteome</keyword>
<sequence>SAQILLTEGILERYVEWQAKKGLGGAVGKGAPEKERQAEATEMDEKSWQERMQGRSRQEDTSSVEREFPSGNNIDKNGEEEAPKGRSDGKKRWWVALHKRLLCSNIKVRH</sequence>
<gene>
    <name evidence="2" type="ORF">KFL_005930095</name>
</gene>
<name>A0A0U9I7W9_KLENI</name>
<feature type="non-terminal residue" evidence="2">
    <location>
        <position position="1"/>
    </location>
</feature>
<feature type="region of interest" description="Disordered" evidence="1">
    <location>
        <begin position="22"/>
        <end position="89"/>
    </location>
</feature>